<dbReference type="InterPro" id="IPR017853">
    <property type="entry name" value="GH"/>
</dbReference>
<dbReference type="EMBL" id="CAKOGL010000017">
    <property type="protein sequence ID" value="CAH2096851.1"/>
    <property type="molecule type" value="Genomic_DNA"/>
</dbReference>
<dbReference type="Gene3D" id="3.20.20.80">
    <property type="entry name" value="Glycosidases"/>
    <property type="match status" value="1"/>
</dbReference>
<evidence type="ECO:0000256" key="5">
    <source>
        <dbReference type="ARBA" id="ARBA00023295"/>
    </source>
</evidence>
<evidence type="ECO:0000256" key="2">
    <source>
        <dbReference type="ARBA" id="ARBA00012657"/>
    </source>
</evidence>
<evidence type="ECO:0000256" key="10">
    <source>
        <dbReference type="ARBA" id="ARBA00051666"/>
    </source>
</evidence>
<keyword evidence="5" id="KW-0326">Glycosidase</keyword>
<evidence type="ECO:0000256" key="12">
    <source>
        <dbReference type="ARBA" id="ARBA00060858"/>
    </source>
</evidence>
<reference evidence="17" key="1">
    <citation type="submission" date="2022-03" db="EMBL/GenBank/DDBJ databases">
        <authorList>
            <person name="Tunstrom K."/>
        </authorList>
    </citation>
    <scope>NUCLEOTIDE SEQUENCE</scope>
</reference>
<gene>
    <name evidence="17" type="ORF">EEDITHA_LOCUS12141</name>
</gene>
<evidence type="ECO:0000256" key="9">
    <source>
        <dbReference type="ARBA" id="ARBA00051414"/>
    </source>
</evidence>
<dbReference type="FunFam" id="3.20.20.80:FF:000011">
    <property type="entry name" value="Cytosolic beta-glucosidase"/>
    <property type="match status" value="1"/>
</dbReference>
<sequence>MEIPTYGEGFIGLEKQLDMLFLVVVVLITVHVPLNSIEVTEHNADFFQGFCHERYIYLFIYTFCTSQIYKQDKYRTKEVTREQEVNRSLIIAGCYAKPRQERRFPDDFLFGTATAAHQIEGGYNADGKGENIWDRMTHTRPHVIKDMSNGDIAANSYYNYKRDVEMMRELGLDAYRFSFSWSRILPNPLAPYEVNQAGVDFYNNYINEMVKYNITPMATLYHWDLPQKLQDLGGFLNPLFPEWFEDYARVVFENFGDRVKLFLTFNEPSEICYEGYGWSTKAPILNVTDVGTYLCAKHLVLGHAKAYHAYVNDFKPTQQGQCGITISTNWFGPLTDSEEDHFAAEIKRQSNWGLYAEPIFSEEGGFPKELSDIVAEKSLEMGYKQSRMPEFTDEERKLVQGSSDFFGVNHYTAYLVSATEHKTFNPVPSLFADIDVGVYTPPEWLSSASRWLQLAPDSIYNALTFLHNKYPNTIFYITENGWSTTPGAGLIDEDRITYYRAALNSLLDTLEAGVNIKGYMAWSLMDNFEWMEGYTELFGLYEVDFQSEARTRTPRKSAFIYKEIIKSRVIDPNYEPENLTMWIDEGH</sequence>
<keyword evidence="18" id="KW-1185">Reference proteome</keyword>
<comment type="caution">
    <text evidence="17">The sequence shown here is derived from an EMBL/GenBank/DDBJ whole genome shotgun (WGS) entry which is preliminary data.</text>
</comment>
<dbReference type="PROSITE" id="PS00653">
    <property type="entry name" value="GLYCOSYL_HYDROL_F1_2"/>
    <property type="match status" value="1"/>
</dbReference>
<evidence type="ECO:0000256" key="3">
    <source>
        <dbReference type="ARBA" id="ARBA00012744"/>
    </source>
</evidence>
<comment type="catalytic activity">
    <reaction evidence="11">
        <text>beta-D-glucosyl-(1&lt;-&gt;1)-sphing-4-enine + H2O = sphing-4-enine + D-glucose</text>
        <dbReference type="Rhea" id="RHEA:59288"/>
        <dbReference type="ChEBI" id="CHEBI:4167"/>
        <dbReference type="ChEBI" id="CHEBI:15377"/>
        <dbReference type="ChEBI" id="CHEBI:57756"/>
        <dbReference type="ChEBI" id="CHEBI:83992"/>
    </reaction>
    <physiologicalReaction direction="left-to-right" evidence="11">
        <dbReference type="Rhea" id="RHEA:59289"/>
    </physiologicalReaction>
</comment>
<dbReference type="Pfam" id="PF00232">
    <property type="entry name" value="Glyco_hydro_1"/>
    <property type="match status" value="1"/>
</dbReference>
<dbReference type="AlphaFoldDB" id="A0AAU9UCX4"/>
<evidence type="ECO:0000256" key="6">
    <source>
        <dbReference type="ARBA" id="ARBA00033698"/>
    </source>
</evidence>
<evidence type="ECO:0000256" key="15">
    <source>
        <dbReference type="ARBA" id="ARBA00081896"/>
    </source>
</evidence>
<dbReference type="PANTHER" id="PTHR10353:SF36">
    <property type="entry name" value="LP05116P"/>
    <property type="match status" value="1"/>
</dbReference>
<comment type="catalytic activity">
    <reaction evidence="1">
        <text>Hydrolysis of terminal, non-reducing beta-D-glucosyl residues with release of beta-D-glucose.</text>
        <dbReference type="EC" id="3.2.1.21"/>
    </reaction>
</comment>
<comment type="catalytic activity">
    <reaction evidence="9">
        <text>a beta-D-xylosyl-(1&lt;-&gt;1')-N-acylsphing-4-enine + cholesterol = cholesteryl 3-beta-D-xyloside + an N-acylsphing-4-enine</text>
        <dbReference type="Rhea" id="RHEA:70239"/>
        <dbReference type="ChEBI" id="CHEBI:16113"/>
        <dbReference type="ChEBI" id="CHEBI:52639"/>
        <dbReference type="ChEBI" id="CHEBI:189067"/>
        <dbReference type="ChEBI" id="CHEBI:189068"/>
    </reaction>
    <physiologicalReaction direction="left-to-right" evidence="9">
        <dbReference type="Rhea" id="RHEA:70240"/>
    </physiologicalReaction>
    <physiologicalReaction direction="right-to-left" evidence="9">
        <dbReference type="Rhea" id="RHEA:70241"/>
    </physiologicalReaction>
</comment>
<evidence type="ECO:0000256" key="14">
    <source>
        <dbReference type="ARBA" id="ARBA00079026"/>
    </source>
</evidence>
<dbReference type="PRINTS" id="PR00131">
    <property type="entry name" value="GLHYDRLASE1"/>
</dbReference>
<dbReference type="GO" id="GO:0008422">
    <property type="term" value="F:beta-glucosidase activity"/>
    <property type="evidence" value="ECO:0007669"/>
    <property type="project" value="UniProtKB-EC"/>
</dbReference>
<dbReference type="EC" id="3.2.1.46" evidence="2"/>
<comment type="catalytic activity">
    <reaction evidence="10">
        <text>beta-D-glucosyl-(1&lt;-&gt;1)-N-octadecanoylsphing-4-enine + H2O = N-octadecanoylsphing-4-enine + D-glucose</text>
        <dbReference type="Rhea" id="RHEA:59284"/>
        <dbReference type="ChEBI" id="CHEBI:4167"/>
        <dbReference type="ChEBI" id="CHEBI:15377"/>
        <dbReference type="ChEBI" id="CHEBI:72961"/>
        <dbReference type="ChEBI" id="CHEBI:84719"/>
    </reaction>
    <physiologicalReaction direction="left-to-right" evidence="10">
        <dbReference type="Rhea" id="RHEA:59285"/>
    </physiologicalReaction>
</comment>
<protein>
    <recommendedName>
        <fullName evidence="13">Cytosolic beta-glucosidase</fullName>
        <ecNumber evidence="3">3.2.1.21</ecNumber>
        <ecNumber evidence="2">3.2.1.46</ecNumber>
    </recommendedName>
    <alternativeName>
        <fullName evidence="14">Cytosolic galactosylceramidase</fullName>
    </alternativeName>
    <alternativeName>
        <fullName evidence="16">Cytosolic glucosylceramidase</fullName>
    </alternativeName>
    <alternativeName>
        <fullName evidence="15">Cytosolic glycosylceramidase</fullName>
    </alternativeName>
</protein>
<dbReference type="SUPFAM" id="SSF51445">
    <property type="entry name" value="(Trans)glycosidases"/>
    <property type="match status" value="1"/>
</dbReference>
<dbReference type="GO" id="GO:0004336">
    <property type="term" value="F:galactosylceramidase activity"/>
    <property type="evidence" value="ECO:0007669"/>
    <property type="project" value="UniProtKB-EC"/>
</dbReference>
<dbReference type="InterPro" id="IPR033132">
    <property type="entry name" value="GH_1_N_CS"/>
</dbReference>
<evidence type="ECO:0000256" key="4">
    <source>
        <dbReference type="ARBA" id="ARBA00022801"/>
    </source>
</evidence>
<evidence type="ECO:0000256" key="7">
    <source>
        <dbReference type="ARBA" id="ARBA00048813"/>
    </source>
</evidence>
<evidence type="ECO:0000313" key="18">
    <source>
        <dbReference type="Proteomes" id="UP001153954"/>
    </source>
</evidence>
<accession>A0AAU9UCX4</accession>
<dbReference type="GO" id="GO:0016052">
    <property type="term" value="P:carbohydrate catabolic process"/>
    <property type="evidence" value="ECO:0007669"/>
    <property type="project" value="UniProtKB-ARBA"/>
</dbReference>
<evidence type="ECO:0000256" key="8">
    <source>
        <dbReference type="ARBA" id="ARBA00050809"/>
    </source>
</evidence>
<evidence type="ECO:0000256" key="13">
    <source>
        <dbReference type="ARBA" id="ARBA00068094"/>
    </source>
</evidence>
<evidence type="ECO:0000256" key="1">
    <source>
        <dbReference type="ARBA" id="ARBA00000448"/>
    </source>
</evidence>
<dbReference type="EC" id="3.2.1.21" evidence="3"/>
<comment type="similarity">
    <text evidence="12">Belongs to the glycosyl hydrolase 1 family. Klotho subfamily.</text>
</comment>
<evidence type="ECO:0000256" key="11">
    <source>
        <dbReference type="ARBA" id="ARBA00052085"/>
    </source>
</evidence>
<dbReference type="PANTHER" id="PTHR10353">
    <property type="entry name" value="GLYCOSYL HYDROLASE"/>
    <property type="match status" value="1"/>
</dbReference>
<name>A0AAU9UCX4_EUPED</name>
<organism evidence="17 18">
    <name type="scientific">Euphydryas editha</name>
    <name type="common">Edith's checkerspot</name>
    <dbReference type="NCBI Taxonomy" id="104508"/>
    <lineage>
        <taxon>Eukaryota</taxon>
        <taxon>Metazoa</taxon>
        <taxon>Ecdysozoa</taxon>
        <taxon>Arthropoda</taxon>
        <taxon>Hexapoda</taxon>
        <taxon>Insecta</taxon>
        <taxon>Pterygota</taxon>
        <taxon>Neoptera</taxon>
        <taxon>Endopterygota</taxon>
        <taxon>Lepidoptera</taxon>
        <taxon>Glossata</taxon>
        <taxon>Ditrysia</taxon>
        <taxon>Papilionoidea</taxon>
        <taxon>Nymphalidae</taxon>
        <taxon>Nymphalinae</taxon>
        <taxon>Euphydryas</taxon>
    </lineage>
</organism>
<comment type="catalytic activity">
    <reaction evidence="7">
        <text>beta-D-galactosyl-(1&lt;-&gt;1)-sphing-4-enine + H2O = sphing-4-enine + D-galactose</text>
        <dbReference type="Rhea" id="RHEA:43908"/>
        <dbReference type="ChEBI" id="CHEBI:4139"/>
        <dbReference type="ChEBI" id="CHEBI:15377"/>
        <dbReference type="ChEBI" id="CHEBI:57756"/>
        <dbReference type="ChEBI" id="CHEBI:57934"/>
    </reaction>
    <physiologicalReaction direction="left-to-right" evidence="7">
        <dbReference type="Rhea" id="RHEA:43909"/>
    </physiologicalReaction>
</comment>
<proteinExistence type="inferred from homology"/>
<dbReference type="Proteomes" id="UP001153954">
    <property type="component" value="Unassembled WGS sequence"/>
</dbReference>
<comment type="catalytic activity">
    <reaction evidence="8">
        <text>beta-D-galactosyl-(1&lt;-&gt;1')-N-octadecanoylsphing-4-enine + H2O = N-octadecanoylsphing-4-enine + D-galactose</text>
        <dbReference type="Rhea" id="RHEA:59292"/>
        <dbReference type="ChEBI" id="CHEBI:4139"/>
        <dbReference type="ChEBI" id="CHEBI:15377"/>
        <dbReference type="ChEBI" id="CHEBI:72961"/>
        <dbReference type="ChEBI" id="CHEBI:84720"/>
    </reaction>
    <physiologicalReaction direction="left-to-right" evidence="8">
        <dbReference type="Rhea" id="RHEA:59293"/>
    </physiologicalReaction>
</comment>
<comment type="catalytic activity">
    <reaction evidence="6">
        <text>a beta-D-galactosyl-(1&lt;-&gt;1')-N-acylsphing-4-enine + H2O = an N-acylsphing-4-enine + D-galactose</text>
        <dbReference type="Rhea" id="RHEA:14297"/>
        <dbReference type="ChEBI" id="CHEBI:4139"/>
        <dbReference type="ChEBI" id="CHEBI:15377"/>
        <dbReference type="ChEBI" id="CHEBI:18390"/>
        <dbReference type="ChEBI" id="CHEBI:52639"/>
        <dbReference type="EC" id="3.2.1.46"/>
    </reaction>
    <physiologicalReaction direction="left-to-right" evidence="6">
        <dbReference type="Rhea" id="RHEA:14298"/>
    </physiologicalReaction>
</comment>
<dbReference type="InterPro" id="IPR001360">
    <property type="entry name" value="Glyco_hydro_1"/>
</dbReference>
<evidence type="ECO:0000313" key="17">
    <source>
        <dbReference type="EMBL" id="CAH2096851.1"/>
    </source>
</evidence>
<evidence type="ECO:0000256" key="16">
    <source>
        <dbReference type="ARBA" id="ARBA00083229"/>
    </source>
</evidence>
<keyword evidence="4" id="KW-0378">Hydrolase</keyword>